<dbReference type="InterPro" id="IPR058616">
    <property type="entry name" value="Ig_SMCHD1_8th"/>
</dbReference>
<keyword evidence="3 7" id="KW-1003">Cell membrane</keyword>
<evidence type="ECO:0000256" key="5">
    <source>
        <dbReference type="ARBA" id="ARBA00022989"/>
    </source>
</evidence>
<dbReference type="Pfam" id="PF22899">
    <property type="entry name" value="SMCHD1_S5"/>
    <property type="match status" value="1"/>
</dbReference>
<dbReference type="Pfam" id="PF26194">
    <property type="entry name" value="Ig_SMCHD1_1st"/>
    <property type="match status" value="1"/>
</dbReference>
<feature type="region of interest" description="Disordered" evidence="9">
    <location>
        <begin position="2272"/>
        <end position="2376"/>
    </location>
</feature>
<feature type="domain" description="SMC hinge" evidence="10">
    <location>
        <begin position="1741"/>
        <end position="1867"/>
    </location>
</feature>
<dbReference type="EMBL" id="PZQS01000004">
    <property type="protein sequence ID" value="PVD32666.1"/>
    <property type="molecule type" value="Genomic_DNA"/>
</dbReference>
<evidence type="ECO:0000313" key="11">
    <source>
        <dbReference type="EMBL" id="PVD32666.1"/>
    </source>
</evidence>
<evidence type="ECO:0000256" key="6">
    <source>
        <dbReference type="ARBA" id="ARBA00023136"/>
    </source>
</evidence>
<dbReference type="InterPro" id="IPR058613">
    <property type="entry name" value="Ig_SMCHD1_4th"/>
</dbReference>
<proteinExistence type="inferred from homology"/>
<evidence type="ECO:0000256" key="3">
    <source>
        <dbReference type="ARBA" id="ARBA00022475"/>
    </source>
</evidence>
<keyword evidence="8" id="KW-0175">Coiled coil</keyword>
<dbReference type="Pfam" id="PF26197">
    <property type="entry name" value="Ig_SMCHD1_5th"/>
    <property type="match status" value="1"/>
</dbReference>
<sequence length="2435" mass="272747">MATLNARVDEEDAYVYVYDRRSSGAPEVKISTGGLFTFSDFKDRVCAALKLQEKDKFVIATTNREEISDDKSWDHIDKGDTLYILTDLSQELCAPAEERVNYLPHYDTIVKGGMYEYYASEGQNPLPYAFAELIDNALAATVFNTTMRSIEIRLHFDENPQRSCIIVLDNGKGMTPRQLNNWAIYRLSKFTRRDKTIRGEASPSLTDSSTEESISTNSHVARYMNSDISYFGVGGKQAIFFIGNATRMISKSRGACDVHELTISKEEFEKREKNNEAIYSGYIRNRKPGDTSHLPADDDIVARLIAEETERDSFTAVVIQNIVPEHIVYLKQHVSVWTRQLAHIYHFYLHGPDGNVDRQDDAETQPAVIHQNIDIKVKLHIRGHGRDPQTSRVINLHDITDDMQTLFVRSSAATFEFKAIVDGSSAVEGVLRYHPFLYDRETYPSETFDPRVEPEPEDDHGYAINEQRARGKRPIFECFWNGRLIPYTLIEDFDWCSLPKKNRSLPVECYNRISGVLWTNDSFQVSTNKLTYLDLEMRLRDKNTAFTRVFNGHDKRTQIDKEFLAWLKECHEKHDKQILFAGFKCVKTRVDLPRHRQYPWSVFQRVEWDGRTYKEGQMVRILRTTPTLLGTIRCFLLYGDYSGDVYSTGGEIEISQGSDVPGPYPGFCRGREKMGQQADFLRAFANTRCRPFRRGVFLVVPLSKLDRLASQATIKHCVEEEEAKLPDQLLVSWPNGQEVTQNEKRPAGKTIGDIKVEIINKKKEKISKIPSSAPGTKKLLVELKVIWHAPQGDEVIVSHISQHGKNWPYWFRKMENMKNLGAHTIELHAVLNESGATTYAGRELPSHKIKFTIVEAEPEQFTVGLLDGPFKVGVPFSIPLEFQDKFRNPTKPPARVKPSIKAEGLELTYDGVLLRNSTLFLKNVVAKGSVPNSAGKNFNLDVSIEGMHEMQSMKIRLMPGPPASMTVSPEEELGVENGSAPTFTVSVFDIADNLTCDGKLVVTAKFSGAPSLPTYSVNCNSTGVTMVTGEPICLEKLDEKTVITATFQLQGYSNIPAIERKLHITPSGHVSSLEVFRELEDGKLSQIQKDDQVEGVVGETIQGLRFRILDEGGQEIKMDDKMVNKVKVNWVPKPSRDAILAGRLPDIKVPTSVSDWKYCHVSVMDGNGVDFHFSVRGLPGKATRMQCKVGGQARVELGHVLEADIVVTLTDTYGNVIQVPPTAVKELVVASEDLMKDQLKIALEGPSLVVQNVQFDTQRVGLHRLSLSYSGLQDIVPCDVVSGPPVSLDMPDWNPEMPVTVYTDNELPFPVKAHLLDAQGNPSHTADIRVHITKDAKFKLLPSPQPLKTNAEGIADFGKLTVSGPTGVFEFQLKATVERNIISGPKIRVSIQPDPMKPRELQVDYSKNASFVVGQTLPEFTVKVIAEDDSLLNTTTASHISMKVWKSDSAKQNTPPAMVSFTSDSHITINCTLNHTAPEGAGAYFIMFVYFDGKYELYSSAVPVNLKAGQPVKLCPQETLGMPTVSNTRSPGSRCLLRNLKLQLQDKYDNLVTEGYDGEVILTILGPGTEIPTLVGGTRTSSFPMKNGQATLQNVTIQENSPGKDGMEYSIHCTVSCSAIPRNRSIPVYNIPFLFYNDAKKQSQMAALSKERESLQATIQAYKTMFQTQRSLVDELRVALHDAAQEEQNLRAELRKQNIPDAQLEDIESVEKLIGVRIKERDQILSTPRRTCGLAPAPDEPDVLGKIGHLALIENSDIARVISWHMSADMDCVVTYTTKKAQEIYSRTQGRQQVLPLDSIFRKNLPDWSKPLPHVRYRPTWKPAGQPMYARNLLQFPSEQESCRLVFGMLLGDTLILDNLEHANAYRQEIIKHSHCPTILTWQGDRIRSNGKFGGTMNKAVSVEKLRGAVFGQPLPMAYHALCTQIESLEHYKEALVHHVQAQDELQEVIVAQKQPEMAAKYKECQEAETQLLEVERQLGVGPPSRLRQAVSQASGHESNGPTPAKRSRGSVGSASNLFQSPLNGSMGKLSESDPSLTPTRTSLRIASMTTVVSDDGRHTDMQLKTQPPVIPDPPRPPPIAKGIKRKASKLSTVERQVFDFLGYMWAPIIGNFFQIIAVILGLFGACQQYRSFVVVYAVWSLLWLGWNVFVICLYLEVGILNRNRERYILTIGTESKSWWLEHGIGCSVTNSSWLGSSDKSDTGRPIPPEEFVHGCILQYYYVEVIHAAVQCLLSLLGFVVSCITVYTYLEEEDASSPANDELEFVKIRSRATASQKTNASNPTATINNFDNLAFDNEDSSNLHRVNRSSHRPMERPPSYDTTMRGSSAEETQAANLYYASDRQSVRSKASTRSKRSTSHQRAGHQGSLGRRHRDRDVEAARQDLPWVQITPSSSTGGCFINIRKTHPVYQSSFQKHWVPGCQLMRWGIISPDEG</sequence>
<dbReference type="Pfam" id="PF26198">
    <property type="entry name" value="Ig_SMCHD1_6th"/>
    <property type="match status" value="1"/>
</dbReference>
<evidence type="ECO:0000313" key="12">
    <source>
        <dbReference type="Proteomes" id="UP000245119"/>
    </source>
</evidence>
<comment type="subcellular location">
    <subcellularLocation>
        <location evidence="1 7">Cell membrane</location>
        <topology evidence="1 7">Multi-pass membrane protein</topology>
    </subcellularLocation>
</comment>
<feature type="compositionally biased region" description="Basic residues" evidence="9">
    <location>
        <begin position="2350"/>
        <end position="2363"/>
    </location>
</feature>
<dbReference type="SMART" id="SM00968">
    <property type="entry name" value="SMC_hinge"/>
    <property type="match status" value="1"/>
</dbReference>
<feature type="compositionally biased region" description="Polar residues" evidence="9">
    <location>
        <begin position="1990"/>
        <end position="2002"/>
    </location>
</feature>
<comment type="caution">
    <text evidence="11">The sequence shown here is derived from an EMBL/GenBank/DDBJ whole genome shotgun (WGS) entry which is preliminary data.</text>
</comment>
<dbReference type="InterPro" id="IPR036890">
    <property type="entry name" value="HATPase_C_sf"/>
</dbReference>
<dbReference type="GO" id="GO:0005886">
    <property type="term" value="C:plasma membrane"/>
    <property type="evidence" value="ECO:0007669"/>
    <property type="project" value="UniProtKB-SubCell"/>
</dbReference>
<feature type="compositionally biased region" description="Polar residues" evidence="9">
    <location>
        <begin position="2320"/>
        <end position="2335"/>
    </location>
</feature>
<dbReference type="InterPro" id="IPR058614">
    <property type="entry name" value="Ig_SMCHD1_5th"/>
</dbReference>
<organism evidence="11 12">
    <name type="scientific">Pomacea canaliculata</name>
    <name type="common">Golden apple snail</name>
    <dbReference type="NCBI Taxonomy" id="400727"/>
    <lineage>
        <taxon>Eukaryota</taxon>
        <taxon>Metazoa</taxon>
        <taxon>Spiralia</taxon>
        <taxon>Lophotrochozoa</taxon>
        <taxon>Mollusca</taxon>
        <taxon>Gastropoda</taxon>
        <taxon>Caenogastropoda</taxon>
        <taxon>Architaenioglossa</taxon>
        <taxon>Ampullarioidea</taxon>
        <taxon>Ampullariidae</taxon>
        <taxon>Pomacea</taxon>
    </lineage>
</organism>
<accession>A0A2T7PGW5</accession>
<dbReference type="Gene3D" id="3.30.70.1620">
    <property type="match status" value="1"/>
</dbReference>
<evidence type="ECO:0000256" key="8">
    <source>
        <dbReference type="SAM" id="Coils"/>
    </source>
</evidence>
<keyword evidence="5 7" id="KW-1133">Transmembrane helix</keyword>
<evidence type="ECO:0000259" key="10">
    <source>
        <dbReference type="SMART" id="SM00968"/>
    </source>
</evidence>
<dbReference type="InterPro" id="IPR036277">
    <property type="entry name" value="SMC_hinge_sf"/>
</dbReference>
<feature type="transmembrane region" description="Helical" evidence="7">
    <location>
        <begin position="2134"/>
        <end position="2158"/>
    </location>
</feature>
<dbReference type="Pfam" id="PF26201">
    <property type="entry name" value="Ig_SMCHD1_7th"/>
    <property type="match status" value="1"/>
</dbReference>
<evidence type="ECO:0000256" key="7">
    <source>
        <dbReference type="RuleBase" id="RU368041"/>
    </source>
</evidence>
<dbReference type="GO" id="GO:0006302">
    <property type="term" value="P:double-strand break repair"/>
    <property type="evidence" value="ECO:0007669"/>
    <property type="project" value="InterPro"/>
</dbReference>
<dbReference type="PANTHER" id="PTHR22640">
    <property type="entry name" value="STRUCTURAL MAINTENANCE OF CHROMOSOMES FLEXIBLE HINGE DOMAIN-CONTAINING PROTEIN 1"/>
    <property type="match status" value="1"/>
</dbReference>
<dbReference type="GO" id="GO:0051276">
    <property type="term" value="P:chromosome organization"/>
    <property type="evidence" value="ECO:0007669"/>
    <property type="project" value="InterPro"/>
</dbReference>
<protein>
    <recommendedName>
        <fullName evidence="7">Sodium/potassium-transporting ATPase subunit beta-1-interacting protein</fullName>
        <shortName evidence="7">Na(+)/K(+)-transporting ATPase subunit beta-1-interacting protein</shortName>
    </recommendedName>
</protein>
<keyword evidence="6 7" id="KW-0472">Membrane</keyword>
<dbReference type="GO" id="GO:0002028">
    <property type="term" value="P:regulation of sodium ion transport"/>
    <property type="evidence" value="ECO:0007669"/>
    <property type="project" value="UniProtKB-UniRule"/>
</dbReference>
<dbReference type="InterPro" id="IPR038892">
    <property type="entry name" value="SMCHD1"/>
</dbReference>
<feature type="compositionally biased region" description="Polar residues" evidence="9">
    <location>
        <begin position="2033"/>
        <end position="2042"/>
    </location>
</feature>
<feature type="region of interest" description="Disordered" evidence="9">
    <location>
        <begin position="1978"/>
        <end position="2042"/>
    </location>
</feature>
<reference evidence="11 12" key="1">
    <citation type="submission" date="2018-04" db="EMBL/GenBank/DDBJ databases">
        <title>The genome of golden apple snail Pomacea canaliculata provides insight into stress tolerance and invasive adaptation.</title>
        <authorList>
            <person name="Liu C."/>
            <person name="Liu B."/>
            <person name="Ren Y."/>
            <person name="Zhang Y."/>
            <person name="Wang H."/>
            <person name="Li S."/>
            <person name="Jiang F."/>
            <person name="Yin L."/>
            <person name="Zhang G."/>
            <person name="Qian W."/>
            <person name="Fan W."/>
        </authorList>
    </citation>
    <scope>NUCLEOTIDE SEQUENCE [LARGE SCALE GENOMIC DNA]</scope>
    <source>
        <strain evidence="11">SZHN2017</strain>
        <tissue evidence="11">Muscle</tissue>
    </source>
</reference>
<dbReference type="Pfam" id="PF26195">
    <property type="entry name" value="Ig_SMCHD1_2nd"/>
    <property type="match status" value="1"/>
</dbReference>
<dbReference type="Pfam" id="PF26199">
    <property type="entry name" value="Ig_SMCHD1_8th"/>
    <property type="match status" value="1"/>
</dbReference>
<dbReference type="InterPro" id="IPR058612">
    <property type="entry name" value="Ig_SMCHD1_2nd"/>
</dbReference>
<feature type="coiled-coil region" evidence="8">
    <location>
        <begin position="1645"/>
        <end position="1693"/>
    </location>
</feature>
<dbReference type="InterPro" id="IPR058615">
    <property type="entry name" value="Ig_SMCHD1_6th"/>
</dbReference>
<dbReference type="SUPFAM" id="SSF75553">
    <property type="entry name" value="Smc hinge domain"/>
    <property type="match status" value="1"/>
</dbReference>
<dbReference type="Gene3D" id="3.30.565.10">
    <property type="entry name" value="Histidine kinase-like ATPase, C-terminal domain"/>
    <property type="match status" value="1"/>
</dbReference>
<evidence type="ECO:0000256" key="9">
    <source>
        <dbReference type="SAM" id="MobiDB-lite"/>
    </source>
</evidence>
<evidence type="ECO:0000256" key="1">
    <source>
        <dbReference type="ARBA" id="ARBA00004651"/>
    </source>
</evidence>
<gene>
    <name evidence="11" type="ORF">C0Q70_08111</name>
</gene>
<comment type="similarity">
    <text evidence="2 7">Belongs to the NKAIN family.</text>
</comment>
<dbReference type="InterPro" id="IPR058617">
    <property type="entry name" value="Ig_SMCHD1_7th"/>
</dbReference>
<dbReference type="STRING" id="400727.A0A2T7PGW5"/>
<dbReference type="InterPro" id="IPR010935">
    <property type="entry name" value="SMC_hinge"/>
</dbReference>
<dbReference type="GO" id="GO:0005524">
    <property type="term" value="F:ATP binding"/>
    <property type="evidence" value="ECO:0007669"/>
    <property type="project" value="InterPro"/>
</dbReference>
<evidence type="ECO:0000256" key="4">
    <source>
        <dbReference type="ARBA" id="ARBA00022692"/>
    </source>
</evidence>
<dbReference type="Pfam" id="PF26196">
    <property type="entry name" value="Ig_SMCHD1_4th"/>
    <property type="match status" value="1"/>
</dbReference>
<dbReference type="Gene3D" id="1.20.1060.20">
    <property type="match status" value="1"/>
</dbReference>
<feature type="transmembrane region" description="Helical" evidence="7">
    <location>
        <begin position="2101"/>
        <end position="2127"/>
    </location>
</feature>
<dbReference type="SUPFAM" id="SSF55874">
    <property type="entry name" value="ATPase domain of HSP90 chaperone/DNA topoisomerase II/histidine kinase"/>
    <property type="match status" value="1"/>
</dbReference>
<keyword evidence="12" id="KW-1185">Reference proteome</keyword>
<feature type="compositionally biased region" description="Polar residues" evidence="9">
    <location>
        <begin position="2272"/>
        <end position="2291"/>
    </location>
</feature>
<dbReference type="Pfam" id="PF06470">
    <property type="entry name" value="SMC_hinge"/>
    <property type="match status" value="1"/>
</dbReference>
<name>A0A2T7PGW5_POMCA</name>
<comment type="caution">
    <text evidence="7">Lacks conserved residue(s) required for the propagation of feature annotation.</text>
</comment>
<evidence type="ECO:0000256" key="2">
    <source>
        <dbReference type="ARBA" id="ARBA00006364"/>
    </source>
</evidence>
<dbReference type="PANTHER" id="PTHR22640:SF2">
    <property type="entry name" value="STRUCTURAL MAINTENANCE OF CHROMOSOMES FLEXIBLE HINGE DOMAIN-CONTAINING PROTEIN 1"/>
    <property type="match status" value="1"/>
</dbReference>
<dbReference type="OrthoDB" id="10036779at2759"/>
<dbReference type="Proteomes" id="UP000245119">
    <property type="component" value="Linkage Group LG4"/>
</dbReference>
<dbReference type="GO" id="GO:0005694">
    <property type="term" value="C:chromosome"/>
    <property type="evidence" value="ECO:0007669"/>
    <property type="project" value="InterPro"/>
</dbReference>
<feature type="compositionally biased region" description="Polar residues" evidence="9">
    <location>
        <begin position="2011"/>
        <end position="2024"/>
    </location>
</feature>
<dbReference type="InterPro" id="IPR055109">
    <property type="entry name" value="SMCHD1_S5"/>
</dbReference>
<dbReference type="Pfam" id="PF05640">
    <property type="entry name" value="NKAIN"/>
    <property type="match status" value="1"/>
</dbReference>
<dbReference type="InterPro" id="IPR008516">
    <property type="entry name" value="Na/K-Atpase_Interacting"/>
</dbReference>
<dbReference type="InterPro" id="IPR058611">
    <property type="entry name" value="Ig_SMCHD1_1st"/>
</dbReference>
<feature type="region of interest" description="Disordered" evidence="9">
    <location>
        <begin position="2057"/>
        <end position="2077"/>
    </location>
</feature>
<keyword evidence="4 7" id="KW-0812">Transmembrane</keyword>
<dbReference type="Pfam" id="PF13589">
    <property type="entry name" value="HATPase_c_3"/>
    <property type="match status" value="1"/>
</dbReference>